<sequence length="1626" mass="184368">MGLVVTAAAEAAIGWVVQSILGNFFTGQMQVWTREVGLSQEVEELETEMRSMQMVLAAAESSKIDNRPLAESLDELKELLYDAEDVMDELDYYRLQQHIEEVAFFCSSHNTERVSNSMNHNIGLAMRGKKRKSEEEEDQTHSTVLPLEIKHDISKSINEIVNRLRSRGQPVQGVLQLEILRQIAMPKQSHSEPRKSRQTTSLPIEHKVYGRDAERDNIIELLTRGKSSDLGVLPLVGVGGVGKTTLARFVYHDQRIKDHFDLRMWVCVSDNFNEKNLTHEMLELVCKDKQGYKNIISFDVLQKTLQEKIRHKRFLLVLDDMWEDGDRSGWEKLLAPLKCNEANGCMIVATTRKTSVARMIGTMSKVEVNGLDETEFWLLFKACAFLRNENHVRDPILQSIGKQIAKELKGNPLAARSVGALLNRSVSFEHWRKVQYKWKFLLEHDDNNILSILEFSYEFLPFHLQRCFSYCSLFPKDHQFTREKLVCAWMSQNFVRCECHTGRLEETGKQYLDDLVDSGFFEEVESHYVMHDLMHDLAEKVSQNECATVDGLESKKIPPGVRHLSIITTAYDEERCKFPSEKFENILKNIVSLQKLRTLMFFGRNSITLLSSLDSLCKESKRLRLLKINVTAANISSTHDLLSSYHLRCLELVVEPTVSISGYLEIVNACIPQALTKFYHLQVLDASSLANIIVPSGMNNLVNLRHIIAHEKVHTEISGVGSLTSLQELTFKVQDASNFNVRQLRSMNELVILRISQLENVKTKEEAKSAKLIDKEHLQQLSLSWDDYSMSSEPTAEKTRDDVLEGLEPHQNLKDLQLTRYSGATSPTWLANNVTSLQTLHLENCRGWRIVKSLEMLPVLRKLKLIKMWNLISVSIPSYLEELVLVNTPKLEKCLGTYGPDLTSGLRVLMVKDCPRLNKFTLFHSDYFHTKQKSWFPSLKKLTIGRCHCIIEWKILPLEEMGVLKELELMDVPFVEELSVPSLEKLVLIQMPSLQRCSGITASPPLPVSTSQVHQKELVSSLRKLTINDCPSLTVSIPMPPSPLISDLSIKGLSAFPTMKIYQRTFTVQSNNLTEMDGRILPFHNLKGLRSMYLQHCPNLIYVSNEVFSQLIALERLVIQMCPNLLQLQVMSESVHENSIPSTNDVVLPSLKSLVISSCGTAGRWLTQMLPHLQSLEKLDLWGCPQIKFLLMIQPTETDATSSLASAEPTTARDEQILQIPCNILRSLKMLRIWSCPDLEFSGVNGGFGGCTSLMMLEIKDCPKLVSSLVNETNNNGLLPMSLQDLNLSPLPVNLQSFSPEGLPHLKKLSLDSQYLESVQLNPCMALEYLQILGCEQLGVLEGLQHLSSLRRLDIHMNPELSAAWDRKLKEQGQGGSLGGLFPLSLAELVVRNFKGSIHPRFLSCLPSLTKLELRHCPQLTSLQLGYCTALEELKIIFCTELASIEGFQSIRNLRSLTVHGSTGVPRCLQLVLQQQGASDTWFRLETLDIDDTSVLSMTLCKHLTSLRFLMLNGNSSGCMASLTEEQERALQLLTSLRELHFEYCLHIESLPANLRSIDSLEELYIRGCRNVRGLPKMGLPSSLLYLVLYDASEELCMQCRMAETEKLRFYKLPSWPLDQQRCTES</sequence>
<dbReference type="SUPFAM" id="SSF52540">
    <property type="entry name" value="P-loop containing nucleoside triphosphate hydrolases"/>
    <property type="match status" value="1"/>
</dbReference>
<name>A0A0D3EZV5_9ORYZ</name>
<dbReference type="EnsemblPlants" id="OBART02G01390.1">
    <property type="protein sequence ID" value="OBART02G01390.1"/>
    <property type="gene ID" value="OBART02G01390"/>
</dbReference>
<evidence type="ECO:0008006" key="13">
    <source>
        <dbReference type="Google" id="ProtNLM"/>
    </source>
</evidence>
<dbReference type="InterPro" id="IPR027417">
    <property type="entry name" value="P-loop_NTPase"/>
</dbReference>
<evidence type="ECO:0000256" key="6">
    <source>
        <dbReference type="ARBA" id="ARBA00022840"/>
    </source>
</evidence>
<keyword evidence="12" id="KW-1185">Reference proteome</keyword>
<feature type="domain" description="Disease resistance N-terminal" evidence="8">
    <location>
        <begin position="17"/>
        <end position="106"/>
    </location>
</feature>
<dbReference type="Pfam" id="PF00931">
    <property type="entry name" value="NB-ARC"/>
    <property type="match status" value="1"/>
</dbReference>
<dbReference type="Pfam" id="PF25019">
    <property type="entry name" value="LRR_R13L1-DRL21"/>
    <property type="match status" value="1"/>
</dbReference>
<accession>A0A0D3EZV5</accession>
<protein>
    <recommendedName>
        <fullName evidence="13">NB-ARC domain-containing protein</fullName>
    </recommendedName>
</protein>
<dbReference type="InterPro" id="IPR002182">
    <property type="entry name" value="NB-ARC"/>
</dbReference>
<dbReference type="Gene3D" id="3.40.50.300">
    <property type="entry name" value="P-loop containing nucleotide triphosphate hydrolases"/>
    <property type="match status" value="1"/>
</dbReference>
<keyword evidence="4" id="KW-0547">Nucleotide-binding</keyword>
<proteinExistence type="inferred from homology"/>
<evidence type="ECO:0000259" key="8">
    <source>
        <dbReference type="Pfam" id="PF18052"/>
    </source>
</evidence>
<dbReference type="GO" id="GO:0006952">
    <property type="term" value="P:defense response"/>
    <property type="evidence" value="ECO:0007669"/>
    <property type="project" value="UniProtKB-KW"/>
</dbReference>
<evidence type="ECO:0000313" key="11">
    <source>
        <dbReference type="EnsemblPlants" id="OBART02G01390.1"/>
    </source>
</evidence>
<dbReference type="Proteomes" id="UP000026960">
    <property type="component" value="Chromosome 2"/>
</dbReference>
<dbReference type="Gene3D" id="1.10.10.10">
    <property type="entry name" value="Winged helix-like DNA-binding domain superfamily/Winged helix DNA-binding domain"/>
    <property type="match status" value="1"/>
</dbReference>
<evidence type="ECO:0000256" key="5">
    <source>
        <dbReference type="ARBA" id="ARBA00022821"/>
    </source>
</evidence>
<evidence type="ECO:0000256" key="4">
    <source>
        <dbReference type="ARBA" id="ARBA00022741"/>
    </source>
</evidence>
<dbReference type="FunFam" id="3.40.50.300:FF:001091">
    <property type="entry name" value="Probable disease resistance protein At1g61300"/>
    <property type="match status" value="1"/>
</dbReference>
<feature type="domain" description="Disease resistance protein winged helix" evidence="9">
    <location>
        <begin position="473"/>
        <end position="538"/>
    </location>
</feature>
<evidence type="ECO:0000259" key="9">
    <source>
        <dbReference type="Pfam" id="PF23559"/>
    </source>
</evidence>
<dbReference type="InterPro" id="IPR036388">
    <property type="entry name" value="WH-like_DNA-bd_sf"/>
</dbReference>
<dbReference type="PRINTS" id="PR00364">
    <property type="entry name" value="DISEASERSIST"/>
</dbReference>
<dbReference type="InterPro" id="IPR058922">
    <property type="entry name" value="WHD_DRP"/>
</dbReference>
<dbReference type="STRING" id="65489.A0A0D3EZV5"/>
<dbReference type="PaxDb" id="65489-OBART02G01390.1"/>
<dbReference type="GO" id="GO:0043531">
    <property type="term" value="F:ADP binding"/>
    <property type="evidence" value="ECO:0007669"/>
    <property type="project" value="InterPro"/>
</dbReference>
<keyword evidence="2" id="KW-0433">Leucine-rich repeat</keyword>
<evidence type="ECO:0000256" key="2">
    <source>
        <dbReference type="ARBA" id="ARBA00022614"/>
    </source>
</evidence>
<keyword evidence="6" id="KW-0067">ATP-binding</keyword>
<evidence type="ECO:0000313" key="12">
    <source>
        <dbReference type="Proteomes" id="UP000026960"/>
    </source>
</evidence>
<keyword evidence="5" id="KW-0611">Plant defense</keyword>
<reference evidence="11" key="1">
    <citation type="journal article" date="2009" name="Rice">
        <title>De Novo Next Generation Sequencing of Plant Genomes.</title>
        <authorList>
            <person name="Rounsley S."/>
            <person name="Marri P.R."/>
            <person name="Yu Y."/>
            <person name="He R."/>
            <person name="Sisneros N."/>
            <person name="Goicoechea J.L."/>
            <person name="Lee S.J."/>
            <person name="Angelova A."/>
            <person name="Kudrna D."/>
            <person name="Luo M."/>
            <person name="Affourtit J."/>
            <person name="Desany B."/>
            <person name="Knight J."/>
            <person name="Niazi F."/>
            <person name="Egholm M."/>
            <person name="Wing R.A."/>
        </authorList>
    </citation>
    <scope>NUCLEOTIDE SEQUENCE [LARGE SCALE GENOMIC DNA]</scope>
    <source>
        <strain evidence="11">cv. IRGC 105608</strain>
    </source>
</reference>
<dbReference type="GO" id="GO:0051707">
    <property type="term" value="P:response to other organism"/>
    <property type="evidence" value="ECO:0007669"/>
    <property type="project" value="UniProtKB-ARBA"/>
</dbReference>
<organism evidence="11">
    <name type="scientific">Oryza barthii</name>
    <dbReference type="NCBI Taxonomy" id="65489"/>
    <lineage>
        <taxon>Eukaryota</taxon>
        <taxon>Viridiplantae</taxon>
        <taxon>Streptophyta</taxon>
        <taxon>Embryophyta</taxon>
        <taxon>Tracheophyta</taxon>
        <taxon>Spermatophyta</taxon>
        <taxon>Magnoliopsida</taxon>
        <taxon>Liliopsida</taxon>
        <taxon>Poales</taxon>
        <taxon>Poaceae</taxon>
        <taxon>BOP clade</taxon>
        <taxon>Oryzoideae</taxon>
        <taxon>Oryzeae</taxon>
        <taxon>Oryzinae</taxon>
        <taxon>Oryza</taxon>
    </lineage>
</organism>
<dbReference type="InterPro" id="IPR041118">
    <property type="entry name" value="Rx_N"/>
</dbReference>
<dbReference type="PANTHER" id="PTHR36766">
    <property type="entry name" value="PLANT BROAD-SPECTRUM MILDEW RESISTANCE PROTEIN RPW8"/>
    <property type="match status" value="1"/>
</dbReference>
<dbReference type="PANTHER" id="PTHR36766:SF55">
    <property type="entry name" value="OS11G0492900 PROTEIN"/>
    <property type="match status" value="1"/>
</dbReference>
<evidence type="ECO:0000256" key="3">
    <source>
        <dbReference type="ARBA" id="ARBA00022737"/>
    </source>
</evidence>
<comment type="similarity">
    <text evidence="1">Belongs to the disease resistance NB-LRR family.</text>
</comment>
<dbReference type="Pfam" id="PF23559">
    <property type="entry name" value="WHD_DRP"/>
    <property type="match status" value="1"/>
</dbReference>
<reference evidence="11" key="2">
    <citation type="submission" date="2015-03" db="UniProtKB">
        <authorList>
            <consortium name="EnsemblPlants"/>
        </authorList>
    </citation>
    <scope>IDENTIFICATION</scope>
</reference>
<dbReference type="eggNOG" id="KOG4658">
    <property type="taxonomic scope" value="Eukaryota"/>
</dbReference>
<dbReference type="GO" id="GO:0005524">
    <property type="term" value="F:ATP binding"/>
    <property type="evidence" value="ECO:0007669"/>
    <property type="project" value="UniProtKB-KW"/>
</dbReference>
<evidence type="ECO:0000256" key="1">
    <source>
        <dbReference type="ARBA" id="ARBA00008894"/>
    </source>
</evidence>
<feature type="domain" description="NB-ARC" evidence="7">
    <location>
        <begin position="214"/>
        <end position="387"/>
    </location>
</feature>
<dbReference type="InterPro" id="IPR032675">
    <property type="entry name" value="LRR_dom_sf"/>
</dbReference>
<dbReference type="Gene3D" id="1.20.5.4130">
    <property type="match status" value="1"/>
</dbReference>
<evidence type="ECO:0000259" key="7">
    <source>
        <dbReference type="Pfam" id="PF00931"/>
    </source>
</evidence>
<dbReference type="Pfam" id="PF18052">
    <property type="entry name" value="Rx_N"/>
    <property type="match status" value="1"/>
</dbReference>
<dbReference type="Gene3D" id="1.10.8.430">
    <property type="entry name" value="Helical domain of apoptotic protease-activating factors"/>
    <property type="match status" value="1"/>
</dbReference>
<dbReference type="InterPro" id="IPR042197">
    <property type="entry name" value="Apaf_helical"/>
</dbReference>
<dbReference type="SUPFAM" id="SSF52058">
    <property type="entry name" value="L domain-like"/>
    <property type="match status" value="3"/>
</dbReference>
<evidence type="ECO:0000259" key="10">
    <source>
        <dbReference type="Pfam" id="PF25019"/>
    </source>
</evidence>
<dbReference type="Gene3D" id="3.80.10.10">
    <property type="entry name" value="Ribonuclease Inhibitor"/>
    <property type="match status" value="5"/>
</dbReference>
<dbReference type="Gramene" id="OBART02G01390.1">
    <property type="protein sequence ID" value="OBART02G01390.1"/>
    <property type="gene ID" value="OBART02G01390"/>
</dbReference>
<dbReference type="InterPro" id="IPR056789">
    <property type="entry name" value="LRR_R13L1-DRL21"/>
</dbReference>
<feature type="domain" description="R13L1/DRL21-like LRR repeat region" evidence="10">
    <location>
        <begin position="742"/>
        <end position="868"/>
    </location>
</feature>
<keyword evidence="3" id="KW-0677">Repeat</keyword>